<protein>
    <recommendedName>
        <fullName evidence="5">DUF5666 domain-containing protein</fullName>
    </recommendedName>
</protein>
<evidence type="ECO:0000313" key="4">
    <source>
        <dbReference type="Proteomes" id="UP000178254"/>
    </source>
</evidence>
<reference evidence="3 4" key="1">
    <citation type="journal article" date="2016" name="Nat. Commun.">
        <title>Thousands of microbial genomes shed light on interconnected biogeochemical processes in an aquifer system.</title>
        <authorList>
            <person name="Anantharaman K."/>
            <person name="Brown C.T."/>
            <person name="Hug L.A."/>
            <person name="Sharon I."/>
            <person name="Castelle C.J."/>
            <person name="Probst A.J."/>
            <person name="Thomas B.C."/>
            <person name="Singh A."/>
            <person name="Wilkins M.J."/>
            <person name="Karaoz U."/>
            <person name="Brodie E.L."/>
            <person name="Williams K.H."/>
            <person name="Hubbard S.S."/>
            <person name="Banfield J.F."/>
        </authorList>
    </citation>
    <scope>NUCLEOTIDE SEQUENCE [LARGE SCALE GENOMIC DNA]</scope>
</reference>
<dbReference type="AlphaFoldDB" id="A0A1F6PDP9"/>
<feature type="signal peptide" evidence="2">
    <location>
        <begin position="1"/>
        <end position="22"/>
    </location>
</feature>
<comment type="caution">
    <text evidence="3">The sequence shown here is derived from an EMBL/GenBank/DDBJ whole genome shotgun (WGS) entry which is preliminary data.</text>
</comment>
<evidence type="ECO:0000256" key="2">
    <source>
        <dbReference type="SAM" id="SignalP"/>
    </source>
</evidence>
<evidence type="ECO:0000256" key="1">
    <source>
        <dbReference type="SAM" id="MobiDB-lite"/>
    </source>
</evidence>
<keyword evidence="2" id="KW-0732">Signal</keyword>
<feature type="chain" id="PRO_5009526018" description="DUF5666 domain-containing protein" evidence="2">
    <location>
        <begin position="23"/>
        <end position="203"/>
    </location>
</feature>
<feature type="compositionally biased region" description="Polar residues" evidence="1">
    <location>
        <begin position="101"/>
        <end position="132"/>
    </location>
</feature>
<accession>A0A1F6PDP9</accession>
<evidence type="ECO:0008006" key="5">
    <source>
        <dbReference type="Google" id="ProtNLM"/>
    </source>
</evidence>
<evidence type="ECO:0000313" key="3">
    <source>
        <dbReference type="EMBL" id="OGH94292.1"/>
    </source>
</evidence>
<organism evidence="3 4">
    <name type="scientific">Candidatus Magasanikbacteria bacterium RIFOXYD2_FULL_41_14</name>
    <dbReference type="NCBI Taxonomy" id="1798709"/>
    <lineage>
        <taxon>Bacteria</taxon>
        <taxon>Candidatus Magasanikiibacteriota</taxon>
    </lineage>
</organism>
<feature type="region of interest" description="Disordered" evidence="1">
    <location>
        <begin position="101"/>
        <end position="148"/>
    </location>
</feature>
<dbReference type="Proteomes" id="UP000178254">
    <property type="component" value="Unassembled WGS sequence"/>
</dbReference>
<sequence>MKKIFLTIFTLGALVFVSGCGANNTNNNVVNVPGNSGQRAGTSTPFGANFPVGTKTDLAIGKKIIVMGSMGTDGVVNATSIVVGDLGFASGFGGRFATGTASGTPNNVGTNPSGQAHQRPSFTSQAGSGQTDRGNFAGRAGGARTASQGVARISGEIMKIDDTSIIVKTDDGGSKIVFYSESTKILLPPPPVAMGGASTNTVK</sequence>
<proteinExistence type="predicted"/>
<dbReference type="STRING" id="1798709.A2538_01890"/>
<dbReference type="PROSITE" id="PS51257">
    <property type="entry name" value="PROKAR_LIPOPROTEIN"/>
    <property type="match status" value="1"/>
</dbReference>
<name>A0A1F6PDP9_9BACT</name>
<dbReference type="EMBL" id="MFRE01000010">
    <property type="protein sequence ID" value="OGH94292.1"/>
    <property type="molecule type" value="Genomic_DNA"/>
</dbReference>
<gene>
    <name evidence="3" type="ORF">A2538_01890</name>
</gene>
<feature type="compositionally biased region" description="Low complexity" evidence="1">
    <location>
        <begin position="133"/>
        <end position="146"/>
    </location>
</feature>